<dbReference type="InterPro" id="IPR001296">
    <property type="entry name" value="Glyco_trans_1"/>
</dbReference>
<reference evidence="2" key="1">
    <citation type="submission" date="2021-04" db="EMBL/GenBank/DDBJ databases">
        <authorList>
            <person name="Yoon J."/>
        </authorList>
    </citation>
    <scope>NUCLEOTIDE SEQUENCE</scope>
    <source>
        <strain evidence="2">KMU-90</strain>
    </source>
</reference>
<dbReference type="Gene3D" id="3.40.50.2000">
    <property type="entry name" value="Glycogen Phosphorylase B"/>
    <property type="match status" value="2"/>
</dbReference>
<evidence type="ECO:0000313" key="3">
    <source>
        <dbReference type="Proteomes" id="UP000681356"/>
    </source>
</evidence>
<gene>
    <name evidence="2" type="ORF">KB874_05180</name>
</gene>
<keyword evidence="3" id="KW-1185">Reference proteome</keyword>
<accession>A0A8J7WE45</accession>
<dbReference type="CDD" id="cd03801">
    <property type="entry name" value="GT4_PimA-like"/>
    <property type="match status" value="1"/>
</dbReference>
<name>A0A8J7WE45_9RHOB</name>
<sequence>METDPVRRRVLAIAEAANPDWVSVPLVGWSLAQALREVSDVHLVTQVRNRDPILRAGLVEGRDFTAIDSEALARPMWKLAEALRMGEGKGWTMVQAINALSYPWFERLVWRRFGDAIRGGEYDIVHRITPLSPTIASPLAARCAKAGVPFVLGPLNGGVPWPPGFEAEMLAEREWLSRLRSAYRLLPGRDATLRDAAAILVGSRHTESEIPARYRGKTVYLPENGIDPARFNRVAAPSGMLRAGFVGRMVPYKGPDMLLQAAAPLIREGGLHLDLIGDGPMLPWLKTQAQTLEIRQGVTFHGWQEHGAVQDILCRCHLLAFPSIREFGGGVVLEAMALGVVPLVVDYAGPGELVTQGTGLKVPCGNRQQIVEAFGQRLRALADDPSALPALARAARQRVQDHFLWSRKAGQVARVHDWVRSGGDGPAPTVF</sequence>
<comment type="caution">
    <text evidence="2">The sequence shown here is derived from an EMBL/GenBank/DDBJ whole genome shotgun (WGS) entry which is preliminary data.</text>
</comment>
<dbReference type="Proteomes" id="UP000681356">
    <property type="component" value="Unassembled WGS sequence"/>
</dbReference>
<dbReference type="SUPFAM" id="SSF53756">
    <property type="entry name" value="UDP-Glycosyltransferase/glycogen phosphorylase"/>
    <property type="match status" value="1"/>
</dbReference>
<proteinExistence type="predicted"/>
<evidence type="ECO:0000313" key="2">
    <source>
        <dbReference type="EMBL" id="MBS0123519.1"/>
    </source>
</evidence>
<dbReference type="PANTHER" id="PTHR12526:SF636">
    <property type="entry name" value="BLL3647 PROTEIN"/>
    <property type="match status" value="1"/>
</dbReference>
<dbReference type="PANTHER" id="PTHR12526">
    <property type="entry name" value="GLYCOSYLTRANSFERASE"/>
    <property type="match status" value="1"/>
</dbReference>
<dbReference type="GO" id="GO:0016757">
    <property type="term" value="F:glycosyltransferase activity"/>
    <property type="evidence" value="ECO:0007669"/>
    <property type="project" value="InterPro"/>
</dbReference>
<dbReference type="RefSeq" id="WP_212535494.1">
    <property type="nucleotide sequence ID" value="NZ_JAGTUU010000002.1"/>
</dbReference>
<protein>
    <submittedName>
        <fullName evidence="2">Glycosyltransferase family 4 protein</fullName>
    </submittedName>
</protein>
<dbReference type="AlphaFoldDB" id="A0A8J7WE45"/>
<dbReference type="EMBL" id="JAGTUU010000002">
    <property type="protein sequence ID" value="MBS0123519.1"/>
    <property type="molecule type" value="Genomic_DNA"/>
</dbReference>
<dbReference type="Pfam" id="PF00534">
    <property type="entry name" value="Glycos_transf_1"/>
    <property type="match status" value="1"/>
</dbReference>
<feature type="domain" description="Glycosyl transferase family 1" evidence="1">
    <location>
        <begin position="242"/>
        <end position="374"/>
    </location>
</feature>
<organism evidence="2 3">
    <name type="scientific">Thetidibacter halocola</name>
    <dbReference type="NCBI Taxonomy" id="2827239"/>
    <lineage>
        <taxon>Bacteria</taxon>
        <taxon>Pseudomonadati</taxon>
        <taxon>Pseudomonadota</taxon>
        <taxon>Alphaproteobacteria</taxon>
        <taxon>Rhodobacterales</taxon>
        <taxon>Roseobacteraceae</taxon>
        <taxon>Thetidibacter</taxon>
    </lineage>
</organism>
<evidence type="ECO:0000259" key="1">
    <source>
        <dbReference type="Pfam" id="PF00534"/>
    </source>
</evidence>